<comment type="caution">
    <text evidence="1">The sequence shown here is derived from an EMBL/GenBank/DDBJ whole genome shotgun (WGS) entry which is preliminary data.</text>
</comment>
<reference evidence="1 2" key="1">
    <citation type="journal article" date="2019" name="New Phytol.">
        <title>Comparative genomics reveals unique wood-decay strategies and fruiting body development in the Schizophyllaceae.</title>
        <authorList>
            <person name="Almasi E."/>
            <person name="Sahu N."/>
            <person name="Krizsan K."/>
            <person name="Balint B."/>
            <person name="Kovacs G.M."/>
            <person name="Kiss B."/>
            <person name="Cseklye J."/>
            <person name="Drula E."/>
            <person name="Henrissat B."/>
            <person name="Nagy I."/>
            <person name="Chovatia M."/>
            <person name="Adam C."/>
            <person name="LaButti K."/>
            <person name="Lipzen A."/>
            <person name="Riley R."/>
            <person name="Grigoriev I.V."/>
            <person name="Nagy L.G."/>
        </authorList>
    </citation>
    <scope>NUCLEOTIDE SEQUENCE [LARGE SCALE GENOMIC DNA]</scope>
    <source>
        <strain evidence="1 2">NL-1724</strain>
    </source>
</reference>
<sequence>LREIRVVFANGHEEDALLDHGSEIVVMRKDLWQELGLPLNTARVLRMQCANGSWEQVLGCAEGAKVFVDGLCTSVNAYVVTDAPYRLLLGRPWQKSVQMGMRESARGAVQVKVHDP</sequence>
<evidence type="ECO:0000313" key="2">
    <source>
        <dbReference type="Proteomes" id="UP000320762"/>
    </source>
</evidence>
<dbReference type="InterPro" id="IPR021109">
    <property type="entry name" value="Peptidase_aspartic_dom_sf"/>
</dbReference>
<keyword evidence="2" id="KW-1185">Reference proteome</keyword>
<dbReference type="CDD" id="cd00303">
    <property type="entry name" value="retropepsin_like"/>
    <property type="match status" value="1"/>
</dbReference>
<accession>A0A550C0G8</accession>
<dbReference type="EMBL" id="VDMD01000037">
    <property type="protein sequence ID" value="TRM58294.1"/>
    <property type="molecule type" value="Genomic_DNA"/>
</dbReference>
<evidence type="ECO:0000313" key="1">
    <source>
        <dbReference type="EMBL" id="TRM58294.1"/>
    </source>
</evidence>
<protein>
    <recommendedName>
        <fullName evidence="3">Aspartic peptidase DDI1-type domain-containing protein</fullName>
    </recommendedName>
</protein>
<feature type="non-terminal residue" evidence="1">
    <location>
        <position position="1"/>
    </location>
</feature>
<gene>
    <name evidence="1" type="ORF">BD626DRAFT_352673</name>
</gene>
<dbReference type="AlphaFoldDB" id="A0A550C0G8"/>
<dbReference type="SUPFAM" id="SSF50630">
    <property type="entry name" value="Acid proteases"/>
    <property type="match status" value="1"/>
</dbReference>
<feature type="non-terminal residue" evidence="1">
    <location>
        <position position="116"/>
    </location>
</feature>
<dbReference type="Proteomes" id="UP000320762">
    <property type="component" value="Unassembled WGS sequence"/>
</dbReference>
<name>A0A550C0G8_9AGAR</name>
<dbReference type="STRING" id="97359.A0A550C0G8"/>
<dbReference type="Pfam" id="PF13650">
    <property type="entry name" value="Asp_protease_2"/>
    <property type="match status" value="1"/>
</dbReference>
<dbReference type="OrthoDB" id="5596707at2759"/>
<proteinExistence type="predicted"/>
<organism evidence="1 2">
    <name type="scientific">Schizophyllum amplum</name>
    <dbReference type="NCBI Taxonomy" id="97359"/>
    <lineage>
        <taxon>Eukaryota</taxon>
        <taxon>Fungi</taxon>
        <taxon>Dikarya</taxon>
        <taxon>Basidiomycota</taxon>
        <taxon>Agaricomycotina</taxon>
        <taxon>Agaricomycetes</taxon>
        <taxon>Agaricomycetidae</taxon>
        <taxon>Agaricales</taxon>
        <taxon>Schizophyllaceae</taxon>
        <taxon>Schizophyllum</taxon>
    </lineage>
</organism>
<evidence type="ECO:0008006" key="3">
    <source>
        <dbReference type="Google" id="ProtNLM"/>
    </source>
</evidence>
<dbReference type="Gene3D" id="2.40.70.10">
    <property type="entry name" value="Acid Proteases"/>
    <property type="match status" value="1"/>
</dbReference>